<dbReference type="PANTHER" id="PTHR33527">
    <property type="entry name" value="OS07G0274300 PROTEIN"/>
    <property type="match status" value="1"/>
</dbReference>
<protein>
    <recommendedName>
        <fullName evidence="3">RRM domain-containing protein</fullName>
    </recommendedName>
</protein>
<evidence type="ECO:0000313" key="2">
    <source>
        <dbReference type="Proteomes" id="UP000275267"/>
    </source>
</evidence>
<accession>A0A3L6TL49</accession>
<reference evidence="2" key="1">
    <citation type="journal article" date="2019" name="Nat. Commun.">
        <title>The genome of broomcorn millet.</title>
        <authorList>
            <person name="Zou C."/>
            <person name="Miki D."/>
            <person name="Li D."/>
            <person name="Tang Q."/>
            <person name="Xiao L."/>
            <person name="Rajput S."/>
            <person name="Deng P."/>
            <person name="Jia W."/>
            <person name="Huang R."/>
            <person name="Zhang M."/>
            <person name="Sun Y."/>
            <person name="Hu J."/>
            <person name="Fu X."/>
            <person name="Schnable P.S."/>
            <person name="Li F."/>
            <person name="Zhang H."/>
            <person name="Feng B."/>
            <person name="Zhu X."/>
            <person name="Liu R."/>
            <person name="Schnable J.C."/>
            <person name="Zhu J.-K."/>
            <person name="Zhang H."/>
        </authorList>
    </citation>
    <scope>NUCLEOTIDE SEQUENCE [LARGE SCALE GENOMIC DNA]</scope>
</reference>
<comment type="caution">
    <text evidence="1">The sequence shown here is derived from an EMBL/GenBank/DDBJ whole genome shotgun (WGS) entry which is preliminary data.</text>
</comment>
<keyword evidence="2" id="KW-1185">Reference proteome</keyword>
<organism evidence="1 2">
    <name type="scientific">Panicum miliaceum</name>
    <name type="common">Proso millet</name>
    <name type="synonym">Broomcorn millet</name>
    <dbReference type="NCBI Taxonomy" id="4540"/>
    <lineage>
        <taxon>Eukaryota</taxon>
        <taxon>Viridiplantae</taxon>
        <taxon>Streptophyta</taxon>
        <taxon>Embryophyta</taxon>
        <taxon>Tracheophyta</taxon>
        <taxon>Spermatophyta</taxon>
        <taxon>Magnoliopsida</taxon>
        <taxon>Liliopsida</taxon>
        <taxon>Poales</taxon>
        <taxon>Poaceae</taxon>
        <taxon>PACMAD clade</taxon>
        <taxon>Panicoideae</taxon>
        <taxon>Panicodae</taxon>
        <taxon>Paniceae</taxon>
        <taxon>Panicinae</taxon>
        <taxon>Panicum</taxon>
        <taxon>Panicum sect. Panicum</taxon>
    </lineage>
</organism>
<dbReference type="PANTHER" id="PTHR33527:SF23">
    <property type="entry name" value="RRM DOMAIN-CONTAINING PROTEIN"/>
    <property type="match status" value="1"/>
</dbReference>
<dbReference type="EMBL" id="PQIB02000001">
    <property type="protein sequence ID" value="RLN39868.1"/>
    <property type="molecule type" value="Genomic_DNA"/>
</dbReference>
<dbReference type="AlphaFoldDB" id="A0A3L6TL49"/>
<sequence>MVVRVWEVLDANETARSAYLRILSRPTRREVAQNAICLLLWLETTMGFDILRNVATMAPDDISLARIVFEANALCTYVLHGYYELPPPFEGFPGITALCGGGRLIEYRFFRFHRDLVARGVTMIRDTVAALVFNDNLHAMLRRFEDDSNSLLIPNPVPAPELMAPFIITTTTPPEDSRTVFVAFPEYHPLSSLDIKDYFERTLGFGHCIERIAMERPCARQSAKHGVVVFRSAELRDEAMHGEAAVFFRVDGRDMWVQPYMPPY</sequence>
<dbReference type="OrthoDB" id="587008at2759"/>
<dbReference type="Proteomes" id="UP000275267">
    <property type="component" value="Unassembled WGS sequence"/>
</dbReference>
<evidence type="ECO:0008006" key="3">
    <source>
        <dbReference type="Google" id="ProtNLM"/>
    </source>
</evidence>
<evidence type="ECO:0000313" key="1">
    <source>
        <dbReference type="EMBL" id="RLN39868.1"/>
    </source>
</evidence>
<name>A0A3L6TL49_PANMI</name>
<proteinExistence type="predicted"/>
<gene>
    <name evidence="1" type="ORF">C2845_PM01G21440</name>
</gene>